<evidence type="ECO:0000313" key="2">
    <source>
        <dbReference type="Proteomes" id="UP001189624"/>
    </source>
</evidence>
<organism evidence="1 2">
    <name type="scientific">Sphenostylis stenocarpa</name>
    <dbReference type="NCBI Taxonomy" id="92480"/>
    <lineage>
        <taxon>Eukaryota</taxon>
        <taxon>Viridiplantae</taxon>
        <taxon>Streptophyta</taxon>
        <taxon>Embryophyta</taxon>
        <taxon>Tracheophyta</taxon>
        <taxon>Spermatophyta</taxon>
        <taxon>Magnoliopsida</taxon>
        <taxon>eudicotyledons</taxon>
        <taxon>Gunneridae</taxon>
        <taxon>Pentapetalae</taxon>
        <taxon>rosids</taxon>
        <taxon>fabids</taxon>
        <taxon>Fabales</taxon>
        <taxon>Fabaceae</taxon>
        <taxon>Papilionoideae</taxon>
        <taxon>50 kb inversion clade</taxon>
        <taxon>NPAAA clade</taxon>
        <taxon>indigoferoid/millettioid clade</taxon>
        <taxon>Phaseoleae</taxon>
        <taxon>Sphenostylis</taxon>
    </lineage>
</organism>
<dbReference type="AlphaFoldDB" id="A0AA86T123"/>
<keyword evidence="2" id="KW-1185">Reference proteome</keyword>
<reference evidence="1" key="1">
    <citation type="submission" date="2023-10" db="EMBL/GenBank/DDBJ databases">
        <authorList>
            <person name="Domelevo Entfellner J.-B."/>
        </authorList>
    </citation>
    <scope>NUCLEOTIDE SEQUENCE</scope>
</reference>
<name>A0AA86T123_9FABA</name>
<gene>
    <name evidence="1" type="ORF">AYBTSS11_LOCUS24229</name>
</gene>
<accession>A0AA86T123</accession>
<sequence length="170" mass="19177">MSSLGGIVHVNALIEEVNKSMHVNSHHSFASGIIHVDRSCVNGSVYVRALIERVNESMHVNSHRLLQVGLHDALHLHELYMCRRMTLFHYDIGYYKGIVDKVLQNPVSEGGVGAYAPKMFGIPKSEKEEIECLLSSIVPSLLECCNWVECHHVEEVLHVLKSMPMHPRVM</sequence>
<dbReference type="EMBL" id="OY731405">
    <property type="protein sequence ID" value="CAJ1972180.1"/>
    <property type="molecule type" value="Genomic_DNA"/>
</dbReference>
<dbReference type="Proteomes" id="UP001189624">
    <property type="component" value="Chromosome 8"/>
</dbReference>
<protein>
    <submittedName>
        <fullName evidence="1">Uncharacterized protein</fullName>
    </submittedName>
</protein>
<proteinExistence type="predicted"/>
<evidence type="ECO:0000313" key="1">
    <source>
        <dbReference type="EMBL" id="CAJ1972180.1"/>
    </source>
</evidence>
<dbReference type="Gramene" id="rna-AYBTSS11_LOCUS24229">
    <property type="protein sequence ID" value="CAJ1972180.1"/>
    <property type="gene ID" value="gene-AYBTSS11_LOCUS24229"/>
</dbReference>